<organism evidence="1 2">
    <name type="scientific">Aspergillus ellipticus CBS 707.79</name>
    <dbReference type="NCBI Taxonomy" id="1448320"/>
    <lineage>
        <taxon>Eukaryota</taxon>
        <taxon>Fungi</taxon>
        <taxon>Dikarya</taxon>
        <taxon>Ascomycota</taxon>
        <taxon>Pezizomycotina</taxon>
        <taxon>Eurotiomycetes</taxon>
        <taxon>Eurotiomycetidae</taxon>
        <taxon>Eurotiales</taxon>
        <taxon>Aspergillaceae</taxon>
        <taxon>Aspergillus</taxon>
        <taxon>Aspergillus subgen. Circumdati</taxon>
    </lineage>
</organism>
<name>A0A319D6X2_9EURO</name>
<evidence type="ECO:0000313" key="1">
    <source>
        <dbReference type="EMBL" id="PYH90307.1"/>
    </source>
</evidence>
<keyword evidence="2" id="KW-1185">Reference proteome</keyword>
<sequence length="53" mass="6158">MWMAPKGHFLGQIPQPIHRRSEMKAILDSGETSIQSLPVRTTGQDFLHSWRHF</sequence>
<evidence type="ECO:0000313" key="2">
    <source>
        <dbReference type="Proteomes" id="UP000247810"/>
    </source>
</evidence>
<dbReference type="OrthoDB" id="7392499at2759"/>
<gene>
    <name evidence="1" type="ORF">BO71DRAFT_287368</name>
</gene>
<dbReference type="AlphaFoldDB" id="A0A319D6X2"/>
<protein>
    <submittedName>
        <fullName evidence="1">Uncharacterized protein</fullName>
    </submittedName>
</protein>
<proteinExistence type="predicted"/>
<reference evidence="1 2" key="1">
    <citation type="submission" date="2018-02" db="EMBL/GenBank/DDBJ databases">
        <title>The genomes of Aspergillus section Nigri reveals drivers in fungal speciation.</title>
        <authorList>
            <consortium name="DOE Joint Genome Institute"/>
            <person name="Vesth T.C."/>
            <person name="Nybo J."/>
            <person name="Theobald S."/>
            <person name="Brandl J."/>
            <person name="Frisvad J.C."/>
            <person name="Nielsen K.F."/>
            <person name="Lyhne E.K."/>
            <person name="Kogle M.E."/>
            <person name="Kuo A."/>
            <person name="Riley R."/>
            <person name="Clum A."/>
            <person name="Nolan M."/>
            <person name="Lipzen A."/>
            <person name="Salamov A."/>
            <person name="Henrissat B."/>
            <person name="Wiebenga A."/>
            <person name="De vries R.P."/>
            <person name="Grigoriev I.V."/>
            <person name="Mortensen U.H."/>
            <person name="Andersen M.R."/>
            <person name="Baker S.E."/>
        </authorList>
    </citation>
    <scope>NUCLEOTIDE SEQUENCE [LARGE SCALE GENOMIC DNA]</scope>
    <source>
        <strain evidence="1 2">CBS 707.79</strain>
    </source>
</reference>
<dbReference type="EMBL" id="KZ825988">
    <property type="protein sequence ID" value="PYH90307.1"/>
    <property type="molecule type" value="Genomic_DNA"/>
</dbReference>
<accession>A0A319D6X2</accession>
<feature type="non-terminal residue" evidence="1">
    <location>
        <position position="53"/>
    </location>
</feature>
<dbReference type="VEuPathDB" id="FungiDB:BO71DRAFT_287368"/>
<dbReference type="Proteomes" id="UP000247810">
    <property type="component" value="Unassembled WGS sequence"/>
</dbReference>